<gene>
    <name evidence="2" type="ORF">PCOR1329_LOCUS71213</name>
</gene>
<accession>A0ABN9WWE4</accession>
<keyword evidence="3" id="KW-1185">Reference proteome</keyword>
<sequence>GSADWNFRGICDGDPVAEFRGACHRARSQGKGPCRGAQESMLSSRHRLLGEADQGPV</sequence>
<dbReference type="Proteomes" id="UP001189429">
    <property type="component" value="Unassembled WGS sequence"/>
</dbReference>
<comment type="caution">
    <text evidence="2">The sequence shown here is derived from an EMBL/GenBank/DDBJ whole genome shotgun (WGS) entry which is preliminary data.</text>
</comment>
<feature type="region of interest" description="Disordered" evidence="1">
    <location>
        <begin position="27"/>
        <end position="57"/>
    </location>
</feature>
<evidence type="ECO:0000256" key="1">
    <source>
        <dbReference type="SAM" id="MobiDB-lite"/>
    </source>
</evidence>
<dbReference type="EMBL" id="CAUYUJ010019441">
    <property type="protein sequence ID" value="CAK0891199.1"/>
    <property type="molecule type" value="Genomic_DNA"/>
</dbReference>
<reference evidence="2" key="1">
    <citation type="submission" date="2023-10" db="EMBL/GenBank/DDBJ databases">
        <authorList>
            <person name="Chen Y."/>
            <person name="Shah S."/>
            <person name="Dougan E. K."/>
            <person name="Thang M."/>
            <person name="Chan C."/>
        </authorList>
    </citation>
    <scope>NUCLEOTIDE SEQUENCE [LARGE SCALE GENOMIC DNA]</scope>
</reference>
<protein>
    <submittedName>
        <fullName evidence="2">Uncharacterized protein</fullName>
    </submittedName>
</protein>
<evidence type="ECO:0000313" key="2">
    <source>
        <dbReference type="EMBL" id="CAK0891199.1"/>
    </source>
</evidence>
<feature type="non-terminal residue" evidence="2">
    <location>
        <position position="1"/>
    </location>
</feature>
<name>A0ABN9WWE4_9DINO</name>
<organism evidence="2 3">
    <name type="scientific">Prorocentrum cordatum</name>
    <dbReference type="NCBI Taxonomy" id="2364126"/>
    <lineage>
        <taxon>Eukaryota</taxon>
        <taxon>Sar</taxon>
        <taxon>Alveolata</taxon>
        <taxon>Dinophyceae</taxon>
        <taxon>Prorocentrales</taxon>
        <taxon>Prorocentraceae</taxon>
        <taxon>Prorocentrum</taxon>
    </lineage>
</organism>
<evidence type="ECO:0000313" key="3">
    <source>
        <dbReference type="Proteomes" id="UP001189429"/>
    </source>
</evidence>
<proteinExistence type="predicted"/>